<keyword evidence="9 11" id="KW-0472">Membrane</keyword>
<dbReference type="Pfam" id="PF00593">
    <property type="entry name" value="TonB_dep_Rec_b-barrel"/>
    <property type="match status" value="1"/>
</dbReference>
<keyword evidence="6" id="KW-0408">Iron</keyword>
<dbReference type="PROSITE" id="PS52016">
    <property type="entry name" value="TONB_DEPENDENT_REC_3"/>
    <property type="match status" value="1"/>
</dbReference>
<keyword evidence="7" id="KW-0406">Ion transport</keyword>
<evidence type="ECO:0000256" key="8">
    <source>
        <dbReference type="ARBA" id="ARBA00023077"/>
    </source>
</evidence>
<comment type="similarity">
    <text evidence="11 12">Belongs to the TonB-dependent receptor family.</text>
</comment>
<dbReference type="Proteomes" id="UP000676409">
    <property type="component" value="Chromosome"/>
</dbReference>
<evidence type="ECO:0000256" key="10">
    <source>
        <dbReference type="ARBA" id="ARBA00023237"/>
    </source>
</evidence>
<evidence type="ECO:0000256" key="2">
    <source>
        <dbReference type="ARBA" id="ARBA00022448"/>
    </source>
</evidence>
<keyword evidence="5 11" id="KW-0812">Transmembrane</keyword>
<dbReference type="EMBL" id="CP073078">
    <property type="protein sequence ID" value="QUD88840.1"/>
    <property type="molecule type" value="Genomic_DNA"/>
</dbReference>
<dbReference type="GO" id="GO:0009279">
    <property type="term" value="C:cell outer membrane"/>
    <property type="evidence" value="ECO:0007669"/>
    <property type="project" value="UniProtKB-SubCell"/>
</dbReference>
<reference evidence="16" key="1">
    <citation type="submission" date="2021-04" db="EMBL/GenBank/DDBJ databases">
        <title>The complete genome sequence of Caulobacter sp. S6.</title>
        <authorList>
            <person name="Tang Y."/>
            <person name="Ouyang W."/>
            <person name="Liu Q."/>
            <person name="Huang B."/>
            <person name="Guo Z."/>
            <person name="Lei P."/>
        </authorList>
    </citation>
    <scope>NUCLEOTIDE SEQUENCE</scope>
    <source>
        <strain evidence="16">S6</strain>
    </source>
</reference>
<protein>
    <submittedName>
        <fullName evidence="16">TonB-dependent receptor</fullName>
    </submittedName>
</protein>
<evidence type="ECO:0000256" key="5">
    <source>
        <dbReference type="ARBA" id="ARBA00022692"/>
    </source>
</evidence>
<evidence type="ECO:0000313" key="17">
    <source>
        <dbReference type="Proteomes" id="UP000676409"/>
    </source>
</evidence>
<dbReference type="PROSITE" id="PS51318">
    <property type="entry name" value="TAT"/>
    <property type="match status" value="1"/>
</dbReference>
<dbReference type="SUPFAM" id="SSF56935">
    <property type="entry name" value="Porins"/>
    <property type="match status" value="1"/>
</dbReference>
<evidence type="ECO:0000256" key="13">
    <source>
        <dbReference type="SAM" id="SignalP"/>
    </source>
</evidence>
<evidence type="ECO:0000256" key="1">
    <source>
        <dbReference type="ARBA" id="ARBA00004571"/>
    </source>
</evidence>
<evidence type="ECO:0000256" key="9">
    <source>
        <dbReference type="ARBA" id="ARBA00023136"/>
    </source>
</evidence>
<evidence type="ECO:0000256" key="7">
    <source>
        <dbReference type="ARBA" id="ARBA00023065"/>
    </source>
</evidence>
<dbReference type="Pfam" id="PF07715">
    <property type="entry name" value="Plug"/>
    <property type="match status" value="1"/>
</dbReference>
<keyword evidence="10 11" id="KW-0998">Cell outer membrane</keyword>
<feature type="signal peptide" evidence="13">
    <location>
        <begin position="1"/>
        <end position="18"/>
    </location>
</feature>
<evidence type="ECO:0000259" key="14">
    <source>
        <dbReference type="Pfam" id="PF00593"/>
    </source>
</evidence>
<evidence type="ECO:0000256" key="12">
    <source>
        <dbReference type="RuleBase" id="RU003357"/>
    </source>
</evidence>
<dbReference type="GO" id="GO:0006826">
    <property type="term" value="P:iron ion transport"/>
    <property type="evidence" value="ECO:0007669"/>
    <property type="project" value="UniProtKB-KW"/>
</dbReference>
<dbReference type="InterPro" id="IPR036942">
    <property type="entry name" value="Beta-barrel_TonB_sf"/>
</dbReference>
<dbReference type="Gene3D" id="2.40.170.20">
    <property type="entry name" value="TonB-dependent receptor, beta-barrel domain"/>
    <property type="match status" value="2"/>
</dbReference>
<keyword evidence="17" id="KW-1185">Reference proteome</keyword>
<evidence type="ECO:0000256" key="6">
    <source>
        <dbReference type="ARBA" id="ARBA00023004"/>
    </source>
</evidence>
<dbReference type="PANTHER" id="PTHR32552">
    <property type="entry name" value="FERRICHROME IRON RECEPTOR-RELATED"/>
    <property type="match status" value="1"/>
</dbReference>
<name>A0A975G0V1_9CAUL</name>
<dbReference type="RefSeq" id="WP_211938890.1">
    <property type="nucleotide sequence ID" value="NZ_CP073078.1"/>
</dbReference>
<dbReference type="InterPro" id="IPR012910">
    <property type="entry name" value="Plug_dom"/>
</dbReference>
<evidence type="ECO:0000256" key="11">
    <source>
        <dbReference type="PROSITE-ProRule" id="PRU01360"/>
    </source>
</evidence>
<evidence type="ECO:0000259" key="15">
    <source>
        <dbReference type="Pfam" id="PF07715"/>
    </source>
</evidence>
<evidence type="ECO:0000256" key="4">
    <source>
        <dbReference type="ARBA" id="ARBA00022496"/>
    </source>
</evidence>
<accession>A0A975G0V1</accession>
<organism evidence="16 17">
    <name type="scientific">Phenylobacterium montanum</name>
    <dbReference type="NCBI Taxonomy" id="2823693"/>
    <lineage>
        <taxon>Bacteria</taxon>
        <taxon>Pseudomonadati</taxon>
        <taxon>Pseudomonadota</taxon>
        <taxon>Alphaproteobacteria</taxon>
        <taxon>Caulobacterales</taxon>
        <taxon>Caulobacteraceae</taxon>
        <taxon>Phenylobacterium</taxon>
    </lineage>
</organism>
<keyword evidence="8 12" id="KW-0798">TonB box</keyword>
<dbReference type="InterPro" id="IPR000531">
    <property type="entry name" value="Beta-barrel_TonB"/>
</dbReference>
<dbReference type="InterPro" id="IPR006311">
    <property type="entry name" value="TAT_signal"/>
</dbReference>
<sequence length="842" mass="91776">MPRNSALRRLLLATTAFAAPMVCGAAAFAQTAAPAPAKAKPQDTTEIIVTATRQSQALSKVPLSVSAFTAAKMDIQGVKSFADLAKFTPGVTFNEDRHDVSIRGIESTAGSGTTGIYIDDTPIQMRALGLNANNTLPAVFDLQRVEVLRGPQGTLFGAGSEGGTVRYITTQPSLSDFSGMIHAEGAQTETGAPSYEFGGAYGGPIVQDKLGFRLSAWGRHDGGWVDRTDNNNVGGVDKNANRTDTYVLRGALTWAVTPNLSITPSMNYEKRDQHNHDEYWVSTSNPGNGQYNSGTPDRMADKDRFYLPAVKIDWDLGPVKLIANTSYYNRRERVNGYSGTLYNLSYFEHFTTATTTDEGGNTIPAPTDPQGATPAGCTGSNYGQVGCITGNLLNANGLNLPGFGPYVSTNWITNTQENFTQEVRLQSNTPGARLTWTAGVFYAHNSQRSTEEIRDQQLNALSEYLWGEDILTAWGDTLLPNGDDYINDTKAHDRQVALFADATYKITDALKLNVGLRYAWTHFDYHNINGGSQDLLCGAGGVSIPDNCSDGIVVINGHPFNSVKGGKDETPFTPKVSLSYQFNSDDMAYATFSKGYRIGGATPPLPAAACGGTFPTEYNSDTVTNYEIGSKDRFFDRKLQVSGSVYYIEWKNIQQAIYVPTCGIQFTANAGNAVSQGFDLQGQWQVTPDFDLELSVGYTDAHYTGNAIEHVSGSQLAAKGDVLDVVPWTVTLGAQYNLTINDHDAFVRADYEYNSHRNKPIPTEDPANPDFYDSGLVPNPAYSQMSARAGMTVDKWDLAFYVNNLFNDHPQLNLQHQDNTTALYEATTLRPRTFGIELNRKF</sequence>
<keyword evidence="4" id="KW-0410">Iron transport</keyword>
<keyword evidence="3 11" id="KW-1134">Transmembrane beta strand</keyword>
<feature type="domain" description="TonB-dependent receptor plug" evidence="15">
    <location>
        <begin position="58"/>
        <end position="164"/>
    </location>
</feature>
<keyword evidence="13" id="KW-0732">Signal</keyword>
<dbReference type="InterPro" id="IPR039426">
    <property type="entry name" value="TonB-dep_rcpt-like"/>
</dbReference>
<evidence type="ECO:0000313" key="16">
    <source>
        <dbReference type="EMBL" id="QUD88840.1"/>
    </source>
</evidence>
<feature type="chain" id="PRO_5037386375" evidence="13">
    <location>
        <begin position="19"/>
        <end position="842"/>
    </location>
</feature>
<dbReference type="PANTHER" id="PTHR32552:SF81">
    <property type="entry name" value="TONB-DEPENDENT OUTER MEMBRANE RECEPTOR"/>
    <property type="match status" value="1"/>
</dbReference>
<proteinExistence type="inferred from homology"/>
<keyword evidence="2 11" id="KW-0813">Transport</keyword>
<gene>
    <name evidence="16" type="ORF">KCG34_02830</name>
</gene>
<evidence type="ECO:0000256" key="3">
    <source>
        <dbReference type="ARBA" id="ARBA00022452"/>
    </source>
</evidence>
<comment type="subcellular location">
    <subcellularLocation>
        <location evidence="1 11">Cell outer membrane</location>
        <topology evidence="1 11">Multi-pass membrane protein</topology>
    </subcellularLocation>
</comment>
<dbReference type="AlphaFoldDB" id="A0A975G0V1"/>
<feature type="domain" description="TonB-dependent receptor-like beta-barrel" evidence="14">
    <location>
        <begin position="322"/>
        <end position="805"/>
    </location>
</feature>
<keyword evidence="16" id="KW-0675">Receptor</keyword>
<dbReference type="KEGG" id="caul:KCG34_02830"/>